<feature type="compositionally biased region" description="Basic and acidic residues" evidence="1">
    <location>
        <begin position="337"/>
        <end position="348"/>
    </location>
</feature>
<feature type="chain" id="PRO_5040143762" evidence="2">
    <location>
        <begin position="20"/>
        <end position="359"/>
    </location>
</feature>
<keyword evidence="4" id="KW-1185">Reference proteome</keyword>
<reference evidence="3" key="1">
    <citation type="submission" date="2022-02" db="EMBL/GenBank/DDBJ databases">
        <authorList>
            <person name="King R."/>
        </authorList>
    </citation>
    <scope>NUCLEOTIDE SEQUENCE</scope>
</reference>
<dbReference type="Proteomes" id="UP001154329">
    <property type="component" value="Chromosome 1"/>
</dbReference>
<keyword evidence="2" id="KW-0732">Signal</keyword>
<evidence type="ECO:0000256" key="1">
    <source>
        <dbReference type="SAM" id="MobiDB-lite"/>
    </source>
</evidence>
<dbReference type="EMBL" id="OU899034">
    <property type="protein sequence ID" value="CAH1708228.1"/>
    <property type="molecule type" value="Genomic_DNA"/>
</dbReference>
<feature type="compositionally biased region" description="Acidic residues" evidence="1">
    <location>
        <begin position="349"/>
        <end position="359"/>
    </location>
</feature>
<name>A0A9P0IMH2_APHGO</name>
<evidence type="ECO:0000313" key="3">
    <source>
        <dbReference type="EMBL" id="CAH1708228.1"/>
    </source>
</evidence>
<gene>
    <name evidence="3" type="ORF">APHIGO_LOCUS331</name>
</gene>
<protein>
    <submittedName>
        <fullName evidence="3">Uncharacterized protein</fullName>
    </submittedName>
</protein>
<feature type="region of interest" description="Disordered" evidence="1">
    <location>
        <begin position="337"/>
        <end position="359"/>
    </location>
</feature>
<proteinExistence type="predicted"/>
<sequence length="359" mass="41560">MSFIVHFIAFVSMTFVVVTSDLQYADTSLECLNQIDIATRPHSERIKFLQEIMETDYLWWPILNERVRVKQITYHNQYMEFNEETMYNEVLALESVSNLLASKAFPASDVNFTMEVIKTATVCSALKHISFQGLMLFQLLHKVTTIEPLEKLLFVMWMVDMVYVVIDKLTTMNDTEPLLLLNSMRVGLIHLHRSILEKVPNLNFEFLHKVGEEMFNEVTKLCVKEAEKDGYYKALVTNLNRTKWVDSLKTHHVLITEYLNDSNDMAEIDTIKLFKGPIDINVNIDVNGIAKLEEGVLKRAYGANFVQSNFLFENLTVHTLIKSQWKTILRSDKRYKVPKNDDSLKDSLEDSPEDSPEDS</sequence>
<dbReference type="AlphaFoldDB" id="A0A9P0IMH2"/>
<feature type="signal peptide" evidence="2">
    <location>
        <begin position="1"/>
        <end position="19"/>
    </location>
</feature>
<organism evidence="3 4">
    <name type="scientific">Aphis gossypii</name>
    <name type="common">Cotton aphid</name>
    <dbReference type="NCBI Taxonomy" id="80765"/>
    <lineage>
        <taxon>Eukaryota</taxon>
        <taxon>Metazoa</taxon>
        <taxon>Ecdysozoa</taxon>
        <taxon>Arthropoda</taxon>
        <taxon>Hexapoda</taxon>
        <taxon>Insecta</taxon>
        <taxon>Pterygota</taxon>
        <taxon>Neoptera</taxon>
        <taxon>Paraneoptera</taxon>
        <taxon>Hemiptera</taxon>
        <taxon>Sternorrhyncha</taxon>
        <taxon>Aphidomorpha</taxon>
        <taxon>Aphidoidea</taxon>
        <taxon>Aphididae</taxon>
        <taxon>Aphidini</taxon>
        <taxon>Aphis</taxon>
        <taxon>Aphis</taxon>
    </lineage>
</organism>
<evidence type="ECO:0000256" key="2">
    <source>
        <dbReference type="SAM" id="SignalP"/>
    </source>
</evidence>
<accession>A0A9P0IMH2</accession>
<evidence type="ECO:0000313" key="4">
    <source>
        <dbReference type="Proteomes" id="UP001154329"/>
    </source>
</evidence>
<reference evidence="3" key="2">
    <citation type="submission" date="2022-10" db="EMBL/GenBank/DDBJ databases">
        <authorList>
            <consortium name="ENA_rothamsted_submissions"/>
            <consortium name="culmorum"/>
            <person name="King R."/>
        </authorList>
    </citation>
    <scope>NUCLEOTIDE SEQUENCE</scope>
</reference>